<protein>
    <submittedName>
        <fullName evidence="2">Uncharacterized protein</fullName>
    </submittedName>
</protein>
<evidence type="ECO:0000313" key="2">
    <source>
        <dbReference type="EMBL" id="KFO31223.1"/>
    </source>
</evidence>
<accession>A0A091DLB4</accession>
<sequence length="238" mass="24735">MFSGSTRDTFDTEYQENGSHSRCIQREGINAGNGLQTDLKPESHCLLSEPPDVLEGHVLVVRGSGPGLVGPVALVGSLLQLQVLMRGPGLCRAHPPGQNGLAGTGQGLPLLHLRSTVGLSGTVMSSSQLAMEPSSAAAVKQGGFHLDCAQCHLSTEVSNTAATAGVQESTLRELLGEETSSDPNVGGEALEILRGGEAVRVEPPSPNPGGEEEEGERRHLTSCPYCVMSQASASEGHH</sequence>
<feature type="region of interest" description="Disordered" evidence="1">
    <location>
        <begin position="195"/>
        <end position="221"/>
    </location>
</feature>
<keyword evidence="3" id="KW-1185">Reference proteome</keyword>
<feature type="region of interest" description="Disordered" evidence="1">
    <location>
        <begin position="1"/>
        <end position="25"/>
    </location>
</feature>
<dbReference type="Proteomes" id="UP000028990">
    <property type="component" value="Unassembled WGS sequence"/>
</dbReference>
<proteinExistence type="predicted"/>
<reference evidence="2 3" key="1">
    <citation type="submission" date="2013-11" db="EMBL/GenBank/DDBJ databases">
        <title>The Damaraland mole rat (Fukomys damarensis) genome and evolution of African mole rats.</title>
        <authorList>
            <person name="Gladyshev V.N."/>
            <person name="Fang X."/>
        </authorList>
    </citation>
    <scope>NUCLEOTIDE SEQUENCE [LARGE SCALE GENOMIC DNA]</scope>
    <source>
        <tissue evidence="2">Liver</tissue>
    </source>
</reference>
<gene>
    <name evidence="2" type="ORF">H920_07414</name>
</gene>
<name>A0A091DLB4_FUKDA</name>
<dbReference type="EMBL" id="KN122310">
    <property type="protein sequence ID" value="KFO31223.1"/>
    <property type="molecule type" value="Genomic_DNA"/>
</dbReference>
<organism evidence="2 3">
    <name type="scientific">Fukomys damarensis</name>
    <name type="common">Damaraland mole rat</name>
    <name type="synonym">Cryptomys damarensis</name>
    <dbReference type="NCBI Taxonomy" id="885580"/>
    <lineage>
        <taxon>Eukaryota</taxon>
        <taxon>Metazoa</taxon>
        <taxon>Chordata</taxon>
        <taxon>Craniata</taxon>
        <taxon>Vertebrata</taxon>
        <taxon>Euteleostomi</taxon>
        <taxon>Mammalia</taxon>
        <taxon>Eutheria</taxon>
        <taxon>Euarchontoglires</taxon>
        <taxon>Glires</taxon>
        <taxon>Rodentia</taxon>
        <taxon>Hystricomorpha</taxon>
        <taxon>Bathyergidae</taxon>
        <taxon>Fukomys</taxon>
    </lineage>
</organism>
<evidence type="ECO:0000313" key="3">
    <source>
        <dbReference type="Proteomes" id="UP000028990"/>
    </source>
</evidence>
<evidence type="ECO:0000256" key="1">
    <source>
        <dbReference type="SAM" id="MobiDB-lite"/>
    </source>
</evidence>
<dbReference type="AlphaFoldDB" id="A0A091DLB4"/>